<reference evidence="2" key="1">
    <citation type="submission" date="2017-04" db="EMBL/GenBank/DDBJ databases">
        <authorList>
            <person name="Varghese N."/>
            <person name="Submissions S."/>
        </authorList>
    </citation>
    <scope>NUCLEOTIDE SEQUENCE [LARGE SCALE GENOMIC DNA]</scope>
    <source>
        <strain evidence="2">Ballard 720</strain>
    </source>
</reference>
<gene>
    <name evidence="1" type="ORF">SAMN06295900_101462</name>
</gene>
<dbReference type="OrthoDB" id="9006902at2"/>
<dbReference type="Proteomes" id="UP000192911">
    <property type="component" value="Unassembled WGS sequence"/>
</dbReference>
<keyword evidence="2" id="KW-1185">Reference proteome</keyword>
<sequence length="119" mass="13225">MSNSLLLEEVESFVRKERGVSKSKVITAATTLEDDLGITGIEGEMFMEAFFARFKVDEGDFSSARYFMDEGSGLLLMLVTALSRKRRKALDRIPITVGMLVTAARLGKWDSAKVENGRL</sequence>
<dbReference type="InterPro" id="IPR010862">
    <property type="entry name" value="DUF1493"/>
</dbReference>
<name>A0A1X7CJ92_TRICW</name>
<evidence type="ECO:0000313" key="1">
    <source>
        <dbReference type="EMBL" id="SME97507.1"/>
    </source>
</evidence>
<dbReference type="AlphaFoldDB" id="A0A1X7CJ92"/>
<accession>A0A1X7CJ92</accession>
<dbReference type="GeneID" id="95549060"/>
<dbReference type="Pfam" id="PF07377">
    <property type="entry name" value="DUF1493"/>
    <property type="match status" value="1"/>
</dbReference>
<organism evidence="1 2">
    <name type="scientific">Trinickia caryophylli</name>
    <name type="common">Paraburkholderia caryophylli</name>
    <dbReference type="NCBI Taxonomy" id="28094"/>
    <lineage>
        <taxon>Bacteria</taxon>
        <taxon>Pseudomonadati</taxon>
        <taxon>Pseudomonadota</taxon>
        <taxon>Betaproteobacteria</taxon>
        <taxon>Burkholderiales</taxon>
        <taxon>Burkholderiaceae</taxon>
        <taxon>Trinickia</taxon>
    </lineage>
</organism>
<evidence type="ECO:0008006" key="3">
    <source>
        <dbReference type="Google" id="ProtNLM"/>
    </source>
</evidence>
<proteinExistence type="predicted"/>
<evidence type="ECO:0000313" key="2">
    <source>
        <dbReference type="Proteomes" id="UP000192911"/>
    </source>
</evidence>
<dbReference type="RefSeq" id="WP_085223865.1">
    <property type="nucleotide sequence ID" value="NZ_BSQD01000001.1"/>
</dbReference>
<dbReference type="EMBL" id="FXAH01000001">
    <property type="protein sequence ID" value="SME97507.1"/>
    <property type="molecule type" value="Genomic_DNA"/>
</dbReference>
<protein>
    <recommendedName>
        <fullName evidence="3">DUF1493 family protein</fullName>
    </recommendedName>
</protein>
<dbReference type="STRING" id="28094.SAMN06295900_101462"/>